<evidence type="ECO:0000259" key="1">
    <source>
        <dbReference type="PROSITE" id="PS50097"/>
    </source>
</evidence>
<dbReference type="Gene3D" id="3.30.710.10">
    <property type="entry name" value="Potassium Channel Kv1.1, Chain A"/>
    <property type="match status" value="1"/>
</dbReference>
<feature type="domain" description="BTB" evidence="1">
    <location>
        <begin position="32"/>
        <end position="99"/>
    </location>
</feature>
<dbReference type="PANTHER" id="PTHR24413">
    <property type="entry name" value="SPECKLE-TYPE POZ PROTEIN"/>
    <property type="match status" value="1"/>
</dbReference>
<dbReference type="PROSITE" id="PS50097">
    <property type="entry name" value="BTB"/>
    <property type="match status" value="1"/>
</dbReference>
<keyword evidence="3" id="KW-1185">Reference proteome</keyword>
<dbReference type="InterPro" id="IPR000210">
    <property type="entry name" value="BTB/POZ_dom"/>
</dbReference>
<dbReference type="EMBL" id="JAQQWP010000010">
    <property type="protein sequence ID" value="KAK8097109.1"/>
    <property type="molecule type" value="Genomic_DNA"/>
</dbReference>
<dbReference type="Proteomes" id="UP001392437">
    <property type="component" value="Unassembled WGS sequence"/>
</dbReference>
<comment type="caution">
    <text evidence="2">The sequence shown here is derived from an EMBL/GenBank/DDBJ whole genome shotgun (WGS) entry which is preliminary data.</text>
</comment>
<reference evidence="2 3" key="1">
    <citation type="submission" date="2023-01" db="EMBL/GenBank/DDBJ databases">
        <title>Analysis of 21 Apiospora genomes using comparative genomics revels a genus with tremendous synthesis potential of carbohydrate active enzymes and secondary metabolites.</title>
        <authorList>
            <person name="Sorensen T."/>
        </authorList>
    </citation>
    <scope>NUCLEOTIDE SEQUENCE [LARGE SCALE GENOMIC DNA]</scope>
    <source>
        <strain evidence="2 3">CBS 117206</strain>
    </source>
</reference>
<evidence type="ECO:0000313" key="3">
    <source>
        <dbReference type="Proteomes" id="UP001392437"/>
    </source>
</evidence>
<dbReference type="InterPro" id="IPR011333">
    <property type="entry name" value="SKP1/BTB/POZ_sf"/>
</dbReference>
<protein>
    <recommendedName>
        <fullName evidence="1">BTB domain-containing protein</fullName>
    </recommendedName>
</protein>
<dbReference type="CDD" id="cd18186">
    <property type="entry name" value="BTB_POZ_ZBTB_KLHL-like"/>
    <property type="match status" value="1"/>
</dbReference>
<accession>A0AAW0QJQ6</accession>
<dbReference type="Pfam" id="PF00651">
    <property type="entry name" value="BTB"/>
    <property type="match status" value="1"/>
</dbReference>
<dbReference type="SMART" id="SM00225">
    <property type="entry name" value="BTB"/>
    <property type="match status" value="1"/>
</dbReference>
<organism evidence="2 3">
    <name type="scientific">Apiospora kogelbergensis</name>
    <dbReference type="NCBI Taxonomy" id="1337665"/>
    <lineage>
        <taxon>Eukaryota</taxon>
        <taxon>Fungi</taxon>
        <taxon>Dikarya</taxon>
        <taxon>Ascomycota</taxon>
        <taxon>Pezizomycotina</taxon>
        <taxon>Sordariomycetes</taxon>
        <taxon>Xylariomycetidae</taxon>
        <taxon>Amphisphaeriales</taxon>
        <taxon>Apiosporaceae</taxon>
        <taxon>Apiospora</taxon>
    </lineage>
</organism>
<dbReference type="SUPFAM" id="SSF54695">
    <property type="entry name" value="POZ domain"/>
    <property type="match status" value="1"/>
</dbReference>
<sequence length="274" mass="31522">MTTPASHTEKSGESHTPVENCDKKLFEEGLFSDLKVVCGGRVWNLHRNILASRCDWFSKALGSKFRESHTQEITIQEFDPGDMDLLLESIYVGVICIRIYDLADFFLLPQVQECAVSQFRRYNMRKCGPLQNQYWTHDIENIEEIMYDLRAAYGQNTLAGQVFRGLMRTFVHETRYRFFRCRQFIELLGEIPTLAADVLTAMIHSGEFMRLTYPENCSACGTSKSDEEHHSHTMISAVSRAYSLCQGCVFRGSVAPPAEDWDGRWSAWEEDKSR</sequence>
<dbReference type="AlphaFoldDB" id="A0AAW0QJQ6"/>
<evidence type="ECO:0000313" key="2">
    <source>
        <dbReference type="EMBL" id="KAK8097109.1"/>
    </source>
</evidence>
<name>A0AAW0QJQ6_9PEZI</name>
<gene>
    <name evidence="2" type="ORF">PG999_013053</name>
</gene>
<proteinExistence type="predicted"/>